<sequence length="142" mass="15532">MFKAPALRAYSALSKRTNKVKVQLLKDFPQFQLYKGQVAQVSPSLMRNYLHLSNGARYILGDEEIDQGLHAESITAAAARAASVQKAVKKQIEKAAEKIKGSDVKESEKTKEGEKSVAEKETPKVFNSGVTVSDVKIPGLDI</sequence>
<dbReference type="Gene3D" id="3.40.5.10">
    <property type="entry name" value="Ribosomal protein L9, N-terminal domain"/>
    <property type="match status" value="1"/>
</dbReference>
<comment type="similarity">
    <text evidence="1">Belongs to the bacterial ribosomal protein bL9 family.</text>
</comment>
<dbReference type="EMBL" id="LN890527">
    <property type="protein sequence ID" value="CUS23356.1"/>
    <property type="molecule type" value="Genomic_DNA"/>
</dbReference>
<evidence type="ECO:0000256" key="1">
    <source>
        <dbReference type="ARBA" id="ARBA00010605"/>
    </source>
</evidence>
<organism evidence="5 6">
    <name type="scientific">Lachancea quebecensis</name>
    <dbReference type="NCBI Taxonomy" id="1654605"/>
    <lineage>
        <taxon>Eukaryota</taxon>
        <taxon>Fungi</taxon>
        <taxon>Dikarya</taxon>
        <taxon>Ascomycota</taxon>
        <taxon>Saccharomycotina</taxon>
        <taxon>Saccharomycetes</taxon>
        <taxon>Saccharomycetales</taxon>
        <taxon>Saccharomycetaceae</taxon>
        <taxon>Lachancea</taxon>
    </lineage>
</organism>
<keyword evidence="3" id="KW-0687">Ribonucleoprotein</keyword>
<evidence type="ECO:0000256" key="2">
    <source>
        <dbReference type="ARBA" id="ARBA00022980"/>
    </source>
</evidence>
<dbReference type="InterPro" id="IPR036935">
    <property type="entry name" value="Ribosomal_bL9_N_sf"/>
</dbReference>
<evidence type="ECO:0000256" key="3">
    <source>
        <dbReference type="ARBA" id="ARBA00023274"/>
    </source>
</evidence>
<dbReference type="GO" id="GO:0005840">
    <property type="term" value="C:ribosome"/>
    <property type="evidence" value="ECO:0007669"/>
    <property type="project" value="UniProtKB-KW"/>
</dbReference>
<keyword evidence="6" id="KW-1185">Reference proteome</keyword>
<evidence type="ECO:0000313" key="5">
    <source>
        <dbReference type="EMBL" id="CUS23356.1"/>
    </source>
</evidence>
<dbReference type="Proteomes" id="UP000236544">
    <property type="component" value="Unassembled WGS sequence"/>
</dbReference>
<name>A0A0P1KVQ9_9SACH</name>
<dbReference type="AlphaFoldDB" id="A0A0P1KVQ9"/>
<dbReference type="OrthoDB" id="5555409at2759"/>
<evidence type="ECO:0000256" key="4">
    <source>
        <dbReference type="SAM" id="MobiDB-lite"/>
    </source>
</evidence>
<feature type="region of interest" description="Disordered" evidence="4">
    <location>
        <begin position="99"/>
        <end position="121"/>
    </location>
</feature>
<reference evidence="6" key="1">
    <citation type="submission" date="2015-10" db="EMBL/GenBank/DDBJ databases">
        <authorList>
            <person name="Devillers H."/>
        </authorList>
    </citation>
    <scope>NUCLEOTIDE SEQUENCE [LARGE SCALE GENOMIC DNA]</scope>
</reference>
<proteinExistence type="inferred from homology"/>
<dbReference type="GO" id="GO:1990904">
    <property type="term" value="C:ribonucleoprotein complex"/>
    <property type="evidence" value="ECO:0007669"/>
    <property type="project" value="UniProtKB-KW"/>
</dbReference>
<accession>A0A0P1KVQ9</accession>
<evidence type="ECO:0000313" key="6">
    <source>
        <dbReference type="Proteomes" id="UP000236544"/>
    </source>
</evidence>
<gene>
    <name evidence="5" type="ORF">LAQU0_S09e02916g</name>
</gene>
<keyword evidence="2" id="KW-0689">Ribosomal protein</keyword>
<protein>
    <submittedName>
        <fullName evidence="5">LAQU0S09e02916g1_1</fullName>
    </submittedName>
</protein>